<dbReference type="InterPro" id="IPR005225">
    <property type="entry name" value="Small_GTP-bd"/>
</dbReference>
<protein>
    <submittedName>
        <fullName evidence="3">Ras-related protein rabd2a-like</fullName>
    </submittedName>
</protein>
<keyword evidence="1" id="KW-0547">Nucleotide-binding</keyword>
<dbReference type="Proteomes" id="UP001150062">
    <property type="component" value="Unassembled WGS sequence"/>
</dbReference>
<gene>
    <name evidence="3" type="ORF">M0813_09609</name>
</gene>
<organism evidence="3 4">
    <name type="scientific">Anaeramoeba flamelloides</name>
    <dbReference type="NCBI Taxonomy" id="1746091"/>
    <lineage>
        <taxon>Eukaryota</taxon>
        <taxon>Metamonada</taxon>
        <taxon>Anaeramoebidae</taxon>
        <taxon>Anaeramoeba</taxon>
    </lineage>
</organism>
<evidence type="ECO:0000256" key="1">
    <source>
        <dbReference type="ARBA" id="ARBA00022741"/>
    </source>
</evidence>
<sequence length="163" mass="18488">MNPKIDYLFKLLLIGDSGVGKSCLLLRFAERFRTITSSYYRGANGIIIVYDTTDLDSFNNVKTWLQEINQFASKNVHKLLVGNKSDLVSKRVVKYETAKSLADQLDIPFIETSAKNSSNVEEAFQLMAKEMKKKLIANNYEGFQNTKSVIIRNSKVEKKTSCC</sequence>
<dbReference type="InterPro" id="IPR001806">
    <property type="entry name" value="Small_GTPase"/>
</dbReference>
<accession>A0ABQ8X584</accession>
<dbReference type="EMBL" id="JAOAOG010000333">
    <property type="protein sequence ID" value="KAJ6227706.1"/>
    <property type="molecule type" value="Genomic_DNA"/>
</dbReference>
<dbReference type="SMART" id="SM00175">
    <property type="entry name" value="RAB"/>
    <property type="match status" value="1"/>
</dbReference>
<evidence type="ECO:0000313" key="3">
    <source>
        <dbReference type="EMBL" id="KAJ6227706.1"/>
    </source>
</evidence>
<proteinExistence type="predicted"/>
<evidence type="ECO:0000313" key="4">
    <source>
        <dbReference type="Proteomes" id="UP001150062"/>
    </source>
</evidence>
<dbReference type="Pfam" id="PF00071">
    <property type="entry name" value="Ras"/>
    <property type="match status" value="1"/>
</dbReference>
<keyword evidence="2" id="KW-0342">GTP-binding</keyword>
<dbReference type="SMART" id="SM00173">
    <property type="entry name" value="RAS"/>
    <property type="match status" value="1"/>
</dbReference>
<dbReference type="Gene3D" id="3.40.50.300">
    <property type="entry name" value="P-loop containing nucleotide triphosphate hydrolases"/>
    <property type="match status" value="2"/>
</dbReference>
<comment type="caution">
    <text evidence="3">The sequence shown here is derived from an EMBL/GenBank/DDBJ whole genome shotgun (WGS) entry which is preliminary data.</text>
</comment>
<dbReference type="InterPro" id="IPR027417">
    <property type="entry name" value="P-loop_NTPase"/>
</dbReference>
<dbReference type="SUPFAM" id="SSF52540">
    <property type="entry name" value="P-loop containing nucleoside triphosphate hydrolases"/>
    <property type="match status" value="1"/>
</dbReference>
<name>A0ABQ8X584_9EUKA</name>
<dbReference type="SMART" id="SM00174">
    <property type="entry name" value="RHO"/>
    <property type="match status" value="1"/>
</dbReference>
<dbReference type="InterPro" id="IPR050227">
    <property type="entry name" value="Rab"/>
</dbReference>
<dbReference type="PROSITE" id="PS51421">
    <property type="entry name" value="RAS"/>
    <property type="match status" value="1"/>
</dbReference>
<reference evidence="3" key="1">
    <citation type="submission" date="2022-08" db="EMBL/GenBank/DDBJ databases">
        <title>Novel sulfate-reducing endosymbionts in the free-living metamonad Anaeramoeba.</title>
        <authorList>
            <person name="Jerlstrom-Hultqvist J."/>
            <person name="Cepicka I."/>
            <person name="Gallot-Lavallee L."/>
            <person name="Salas-Leiva D."/>
            <person name="Curtis B.A."/>
            <person name="Zahonova K."/>
            <person name="Pipaliya S."/>
            <person name="Dacks J."/>
            <person name="Roger A.J."/>
        </authorList>
    </citation>
    <scope>NUCLEOTIDE SEQUENCE</scope>
    <source>
        <strain evidence="3">Schooner1</strain>
    </source>
</reference>
<dbReference type="PROSITE" id="PS51419">
    <property type="entry name" value="RAB"/>
    <property type="match status" value="1"/>
</dbReference>
<dbReference type="PANTHER" id="PTHR47977">
    <property type="entry name" value="RAS-RELATED PROTEIN RAB"/>
    <property type="match status" value="1"/>
</dbReference>
<dbReference type="NCBIfam" id="TIGR00231">
    <property type="entry name" value="small_GTP"/>
    <property type="match status" value="1"/>
</dbReference>
<evidence type="ECO:0000256" key="2">
    <source>
        <dbReference type="ARBA" id="ARBA00023134"/>
    </source>
</evidence>
<keyword evidence="4" id="KW-1185">Reference proteome</keyword>